<dbReference type="STRING" id="1890683.A0A427XPV2"/>
<feature type="transmembrane region" description="Helical" evidence="6">
    <location>
        <begin position="176"/>
        <end position="198"/>
    </location>
</feature>
<gene>
    <name evidence="7" type="ORF">EHS25_007045</name>
</gene>
<feature type="transmembrane region" description="Helical" evidence="6">
    <location>
        <begin position="107"/>
        <end position="128"/>
    </location>
</feature>
<evidence type="ECO:0000256" key="3">
    <source>
        <dbReference type="ARBA" id="ARBA00022989"/>
    </source>
</evidence>
<evidence type="ECO:0000256" key="6">
    <source>
        <dbReference type="SAM" id="Phobius"/>
    </source>
</evidence>
<evidence type="ECO:0000256" key="5">
    <source>
        <dbReference type="SAM" id="MobiDB-lite"/>
    </source>
</evidence>
<keyword evidence="3 6" id="KW-1133">Transmembrane helix</keyword>
<sequence>MVNVVGPTSRVTDYWASAPTADDFGARIRAGELGLSSSLASSTSGRPAPGGPTPCARLHVPTSLHTRTLASQTPPQTPPPHRKAVQLSLRGLLASTGRLKCFKVAGLLIWASCLFTAGFITRAIGAYHDSDEGIYIASTVLLLIAPPVYEGANYIILGRILYYIPYLSPIHPGRVITTFVTLDTIVGALTGSGAGQLANPDVSHKKIGEALLKAALIIQLFMMACFVAIAGKYHRNVRKRGIMTWKLERPLITLYASCVLITIRTIYRTVEYFAAANSMNQIYSGTLTSTSQLSPITTNEWFFWFFEATVMFSNSVLLNISHPMFSLPSSNKIYLDKDGVTEVEGPGINDPRPFLVTILDPFDLVGLFRGRDKEDQFWETRTSGHGHQTGAGAGAGTGDVARMRERGESGAETIVGVDDHNGKHAGKVESIA</sequence>
<dbReference type="GO" id="GO:0016020">
    <property type="term" value="C:membrane"/>
    <property type="evidence" value="ECO:0007669"/>
    <property type="project" value="UniProtKB-SubCell"/>
</dbReference>
<feature type="transmembrane region" description="Helical" evidence="6">
    <location>
        <begin position="210"/>
        <end position="230"/>
    </location>
</feature>
<comment type="caution">
    <text evidence="7">The sequence shown here is derived from an EMBL/GenBank/DDBJ whole genome shotgun (WGS) entry which is preliminary data.</text>
</comment>
<feature type="transmembrane region" description="Helical" evidence="6">
    <location>
        <begin position="134"/>
        <end position="156"/>
    </location>
</feature>
<dbReference type="OrthoDB" id="3358017at2759"/>
<dbReference type="EMBL" id="RSCD01000032">
    <property type="protein sequence ID" value="RSH80876.1"/>
    <property type="molecule type" value="Genomic_DNA"/>
</dbReference>
<organism evidence="7 8">
    <name type="scientific">Saitozyma podzolica</name>
    <dbReference type="NCBI Taxonomy" id="1890683"/>
    <lineage>
        <taxon>Eukaryota</taxon>
        <taxon>Fungi</taxon>
        <taxon>Dikarya</taxon>
        <taxon>Basidiomycota</taxon>
        <taxon>Agaricomycotina</taxon>
        <taxon>Tremellomycetes</taxon>
        <taxon>Tremellales</taxon>
        <taxon>Trimorphomycetaceae</taxon>
        <taxon>Saitozyma</taxon>
    </lineage>
</organism>
<dbReference type="AlphaFoldDB" id="A0A427XPV2"/>
<evidence type="ECO:0000313" key="7">
    <source>
        <dbReference type="EMBL" id="RSH80876.1"/>
    </source>
</evidence>
<feature type="region of interest" description="Disordered" evidence="5">
    <location>
        <begin position="38"/>
        <end position="57"/>
    </location>
</feature>
<evidence type="ECO:0000256" key="2">
    <source>
        <dbReference type="ARBA" id="ARBA00022692"/>
    </source>
</evidence>
<evidence type="ECO:0000256" key="4">
    <source>
        <dbReference type="ARBA" id="ARBA00023136"/>
    </source>
</evidence>
<dbReference type="Proteomes" id="UP000279259">
    <property type="component" value="Unassembled WGS sequence"/>
</dbReference>
<name>A0A427XPV2_9TREE</name>
<keyword evidence="8" id="KW-1185">Reference proteome</keyword>
<keyword evidence="2 6" id="KW-0812">Transmembrane</keyword>
<dbReference type="PANTHER" id="PTHR31465">
    <property type="entry name" value="PROTEIN RTA1-RELATED"/>
    <property type="match status" value="1"/>
</dbReference>
<keyword evidence="4 6" id="KW-0472">Membrane</keyword>
<evidence type="ECO:0000313" key="8">
    <source>
        <dbReference type="Proteomes" id="UP000279259"/>
    </source>
</evidence>
<dbReference type="Pfam" id="PF04479">
    <property type="entry name" value="RTA1"/>
    <property type="match status" value="1"/>
</dbReference>
<feature type="transmembrane region" description="Helical" evidence="6">
    <location>
        <begin position="251"/>
        <end position="270"/>
    </location>
</feature>
<accession>A0A427XPV2</accession>
<proteinExistence type="predicted"/>
<reference evidence="7 8" key="1">
    <citation type="submission" date="2018-11" db="EMBL/GenBank/DDBJ databases">
        <title>Genome sequence of Saitozyma podzolica DSM 27192.</title>
        <authorList>
            <person name="Aliyu H."/>
            <person name="Gorte O."/>
            <person name="Ochsenreither K."/>
        </authorList>
    </citation>
    <scope>NUCLEOTIDE SEQUENCE [LARGE SCALE GENOMIC DNA]</scope>
    <source>
        <strain evidence="7 8">DSM 27192</strain>
    </source>
</reference>
<comment type="subcellular location">
    <subcellularLocation>
        <location evidence="1">Membrane</location>
        <topology evidence="1">Multi-pass membrane protein</topology>
    </subcellularLocation>
</comment>
<protein>
    <submittedName>
        <fullName evidence="7">Uncharacterized protein</fullName>
    </submittedName>
</protein>
<dbReference type="InterPro" id="IPR007568">
    <property type="entry name" value="RTA1"/>
</dbReference>
<dbReference type="PANTHER" id="PTHR31465:SF13">
    <property type="entry name" value="RTA1 DOMAIN PROTEIN-RELATED"/>
    <property type="match status" value="1"/>
</dbReference>
<evidence type="ECO:0000256" key="1">
    <source>
        <dbReference type="ARBA" id="ARBA00004141"/>
    </source>
</evidence>